<dbReference type="AlphaFoldDB" id="A0A6P1DX82"/>
<gene>
    <name evidence="1" type="ORF">G3480_13560</name>
</gene>
<dbReference type="EMBL" id="JAAIJR010000051">
    <property type="protein sequence ID" value="NEX21326.1"/>
    <property type="molecule type" value="Genomic_DNA"/>
</dbReference>
<comment type="caution">
    <text evidence="1">The sequence shown here is derived from an EMBL/GenBank/DDBJ whole genome shotgun (WGS) entry which is preliminary data.</text>
</comment>
<organism evidence="1 2">
    <name type="scientific">Thiorhodococcus mannitoliphagus</name>
    <dbReference type="NCBI Taxonomy" id="329406"/>
    <lineage>
        <taxon>Bacteria</taxon>
        <taxon>Pseudomonadati</taxon>
        <taxon>Pseudomonadota</taxon>
        <taxon>Gammaproteobacteria</taxon>
        <taxon>Chromatiales</taxon>
        <taxon>Chromatiaceae</taxon>
        <taxon>Thiorhodococcus</taxon>
    </lineage>
</organism>
<evidence type="ECO:0000313" key="1">
    <source>
        <dbReference type="EMBL" id="NEX21326.1"/>
    </source>
</evidence>
<proteinExistence type="predicted"/>
<evidence type="ECO:0000313" key="2">
    <source>
        <dbReference type="Proteomes" id="UP000471640"/>
    </source>
</evidence>
<keyword evidence="2" id="KW-1185">Reference proteome</keyword>
<reference evidence="1 2" key="2">
    <citation type="submission" date="2020-02" db="EMBL/GenBank/DDBJ databases">
        <title>Genome sequences of Thiorhodococcus mannitoliphagus and Thiorhodococcus minor, purple sulfur photosynthetic bacteria in the gammaproteobacterial family, Chromatiaceae.</title>
        <authorList>
            <person name="Aviles F.A."/>
            <person name="Meyer T.E."/>
            <person name="Kyndt J.A."/>
        </authorList>
    </citation>
    <scope>NUCLEOTIDE SEQUENCE [LARGE SCALE GENOMIC DNA]</scope>
    <source>
        <strain evidence="1 2">DSM 18266</strain>
    </source>
</reference>
<dbReference type="Proteomes" id="UP000471640">
    <property type="component" value="Unassembled WGS sequence"/>
</dbReference>
<protein>
    <submittedName>
        <fullName evidence="1">Uncharacterized protein</fullName>
    </submittedName>
</protein>
<reference evidence="2" key="1">
    <citation type="journal article" date="2020" name="Microbiol. Resour. Announc.">
        <title>Draft Genome Sequences of Thiorhodococcus mannitoliphagus and Thiorhodococcus minor, Purple Sulfur Photosynthetic Bacteria in the Gammaproteobacterial Family Chromatiaceae.</title>
        <authorList>
            <person name="Aviles F.A."/>
            <person name="Meyer T.E."/>
            <person name="Kyndt J.A."/>
        </authorList>
    </citation>
    <scope>NUCLEOTIDE SEQUENCE [LARGE SCALE GENOMIC DNA]</scope>
    <source>
        <strain evidence="2">DSM 18266</strain>
    </source>
</reference>
<sequence>MQTPTPERPDTVTRLQAVYGPPSQAGFGSAVFFVPLAAGDDLTGAALAHYRTFVGARWERLGEQAWMEPWRQVYVRPAGAQADIAAELRAISDPDALRSVPMFLAAIDDPEAARAALGAAFDAPAVGELRVFNLGDGGAMSGLLIAARHAPGGAAILQVFLMD</sequence>
<accession>A0A6P1DX82</accession>
<name>A0A6P1DX82_9GAMM</name>